<dbReference type="Proteomes" id="UP001374803">
    <property type="component" value="Chromosome"/>
</dbReference>
<sequence>MKRVSVAEAKNRLPALIHAAEETGPVEILRHDKPVAVLVAHDEYERLRRSRGPGNGTWDAIMRWREKHKDEMEELDLAGALEGTRGERPARAVKW</sequence>
<gene>
    <name evidence="3" type="ORF">LVJ94_12805</name>
</gene>
<protein>
    <recommendedName>
        <fullName evidence="2">Antitoxin</fullName>
    </recommendedName>
</protein>
<comment type="function">
    <text evidence="2">Antitoxin component of a type II toxin-antitoxin (TA) system.</text>
</comment>
<dbReference type="NCBIfam" id="TIGR01552">
    <property type="entry name" value="phd_fam"/>
    <property type="match status" value="1"/>
</dbReference>
<dbReference type="InterPro" id="IPR036165">
    <property type="entry name" value="YefM-like_sf"/>
</dbReference>
<name>A0ABZ2LB07_9BACT</name>
<dbReference type="RefSeq" id="WP_394837784.1">
    <property type="nucleotide sequence ID" value="NZ_CP089929.1"/>
</dbReference>
<evidence type="ECO:0000256" key="1">
    <source>
        <dbReference type="ARBA" id="ARBA00009981"/>
    </source>
</evidence>
<keyword evidence="4" id="KW-1185">Reference proteome</keyword>
<accession>A0ABZ2LB07</accession>
<proteinExistence type="inferred from homology"/>
<evidence type="ECO:0000256" key="2">
    <source>
        <dbReference type="RuleBase" id="RU362080"/>
    </source>
</evidence>
<organism evidence="3 4">
    <name type="scientific">Pendulispora rubella</name>
    <dbReference type="NCBI Taxonomy" id="2741070"/>
    <lineage>
        <taxon>Bacteria</taxon>
        <taxon>Pseudomonadati</taxon>
        <taxon>Myxococcota</taxon>
        <taxon>Myxococcia</taxon>
        <taxon>Myxococcales</taxon>
        <taxon>Sorangiineae</taxon>
        <taxon>Pendulisporaceae</taxon>
        <taxon>Pendulispora</taxon>
    </lineage>
</organism>
<dbReference type="InterPro" id="IPR006442">
    <property type="entry name" value="Antitoxin_Phd/YefM"/>
</dbReference>
<evidence type="ECO:0000313" key="3">
    <source>
        <dbReference type="EMBL" id="WXB08109.1"/>
    </source>
</evidence>
<dbReference type="EMBL" id="CP089983">
    <property type="protein sequence ID" value="WXB08109.1"/>
    <property type="molecule type" value="Genomic_DNA"/>
</dbReference>
<reference evidence="3" key="1">
    <citation type="submission" date="2021-12" db="EMBL/GenBank/DDBJ databases">
        <title>Discovery of the Pendulisporaceae a myxobacterial family with distinct sporulation behavior and unique specialized metabolism.</title>
        <authorList>
            <person name="Garcia R."/>
            <person name="Popoff A."/>
            <person name="Bader C.D."/>
            <person name="Loehr J."/>
            <person name="Walesch S."/>
            <person name="Walt C."/>
            <person name="Boldt J."/>
            <person name="Bunk B."/>
            <person name="Haeckl F.J.F.P.J."/>
            <person name="Gunesch A.P."/>
            <person name="Birkelbach J."/>
            <person name="Nuebel U."/>
            <person name="Pietschmann T."/>
            <person name="Bach T."/>
            <person name="Mueller R."/>
        </authorList>
    </citation>
    <scope>NUCLEOTIDE SEQUENCE</scope>
    <source>
        <strain evidence="3">MSr11367</strain>
    </source>
</reference>
<dbReference type="Pfam" id="PF02604">
    <property type="entry name" value="PhdYeFM_antitox"/>
    <property type="match status" value="1"/>
</dbReference>
<evidence type="ECO:0000313" key="4">
    <source>
        <dbReference type="Proteomes" id="UP001374803"/>
    </source>
</evidence>
<dbReference type="Gene3D" id="3.40.1620.10">
    <property type="entry name" value="YefM-like domain"/>
    <property type="match status" value="1"/>
</dbReference>
<dbReference type="SUPFAM" id="SSF143120">
    <property type="entry name" value="YefM-like"/>
    <property type="match status" value="1"/>
</dbReference>
<comment type="similarity">
    <text evidence="1 2">Belongs to the phD/YefM antitoxin family.</text>
</comment>